<dbReference type="InterPro" id="IPR004772">
    <property type="entry name" value="TrkH"/>
</dbReference>
<feature type="transmembrane region" description="Helical" evidence="10">
    <location>
        <begin position="394"/>
        <end position="415"/>
    </location>
</feature>
<keyword evidence="7 10" id="KW-1133">Transmembrane helix</keyword>
<protein>
    <recommendedName>
        <fullName evidence="12">Trk system potassium uptake protein</fullName>
    </recommendedName>
</protein>
<keyword evidence="5 10" id="KW-0812">Transmembrane</keyword>
<evidence type="ECO:0000256" key="7">
    <source>
        <dbReference type="ARBA" id="ARBA00022989"/>
    </source>
</evidence>
<feature type="transmembrane region" description="Helical" evidence="10">
    <location>
        <begin position="179"/>
        <end position="201"/>
    </location>
</feature>
<evidence type="ECO:0000256" key="5">
    <source>
        <dbReference type="ARBA" id="ARBA00022692"/>
    </source>
</evidence>
<keyword evidence="8" id="KW-0406">Ion transport</keyword>
<dbReference type="NCBIfam" id="TIGR00933">
    <property type="entry name" value="2a38"/>
    <property type="match status" value="1"/>
</dbReference>
<evidence type="ECO:0000256" key="2">
    <source>
        <dbReference type="ARBA" id="ARBA00022448"/>
    </source>
</evidence>
<comment type="subcellular location">
    <subcellularLocation>
        <location evidence="1">Cell membrane</location>
        <topology evidence="1">Multi-pass membrane protein</topology>
    </subcellularLocation>
</comment>
<feature type="transmembrane region" description="Helical" evidence="10">
    <location>
        <begin position="70"/>
        <end position="91"/>
    </location>
</feature>
<dbReference type="PANTHER" id="PTHR32024">
    <property type="entry name" value="TRK SYSTEM POTASSIUM UPTAKE PROTEIN TRKG-RELATED"/>
    <property type="match status" value="1"/>
</dbReference>
<dbReference type="InterPro" id="IPR003445">
    <property type="entry name" value="Cat_transpt"/>
</dbReference>
<sequence length="483" mass="53914">MRDFRSVLNIIGLLLCIEALAMLIPMMVDLLYQKPDWEKFFFSSIITFFIGLVLYFSFKKEKILIKVRQAFVLTILSWIIIAVFASLPFVFSSANLNYTDAFFESISGITTTGATVINNLDDLNEGILIWRSLLQWFGGIGIIVLAMAILPTLQIGGMQLLHMEQDDPYEKTLPKINHFIIEIFSLYLGLTIFCALLYYFFGMSGFDAILHSMTTISTGGFSSHNSSFGFFDSSSIETISIIFMIVGSLPFVVYLKFMHGERSSIIKDDQIKLFTLITILLIGLTTLWLQKNSLHEDFLHSLRLSAFNITSILTGTGYTSTDYNTWGSFGLVIMIIIMFIGGCAGSTTGGIKIFRLQLLFRGTITQIKKLTQPHGVFLTSFNGRSVTDDTFNSIMGFFFMYILIFIFASIALSFFNIDFLTSFSAAASAISNVGPGLGTTIGPASNYSLLPDGAKWILSLTMLVGRLELFTFLVLLSVGFWKK</sequence>
<keyword evidence="9 10" id="KW-0472">Membrane</keyword>
<dbReference type="GO" id="GO:0015379">
    <property type="term" value="F:potassium:chloride symporter activity"/>
    <property type="evidence" value="ECO:0007669"/>
    <property type="project" value="InterPro"/>
</dbReference>
<evidence type="ECO:0000256" key="1">
    <source>
        <dbReference type="ARBA" id="ARBA00004651"/>
    </source>
</evidence>
<feature type="transmembrane region" description="Helical" evidence="10">
    <location>
        <begin position="7"/>
        <end position="28"/>
    </location>
</feature>
<feature type="transmembrane region" description="Helical" evidence="10">
    <location>
        <begin position="239"/>
        <end position="259"/>
    </location>
</feature>
<feature type="transmembrane region" description="Helical" evidence="10">
    <location>
        <begin position="456"/>
        <end position="481"/>
    </location>
</feature>
<keyword evidence="6" id="KW-0630">Potassium</keyword>
<evidence type="ECO:0000256" key="3">
    <source>
        <dbReference type="ARBA" id="ARBA00022475"/>
    </source>
</evidence>
<evidence type="ECO:0008006" key="12">
    <source>
        <dbReference type="Google" id="ProtNLM"/>
    </source>
</evidence>
<reference evidence="11" key="1">
    <citation type="submission" date="2018-05" db="EMBL/GenBank/DDBJ databases">
        <authorList>
            <person name="Lanie J.A."/>
            <person name="Ng W.-L."/>
            <person name="Kazmierczak K.M."/>
            <person name="Andrzejewski T.M."/>
            <person name="Davidsen T.M."/>
            <person name="Wayne K.J."/>
            <person name="Tettelin H."/>
            <person name="Glass J.I."/>
            <person name="Rusch D."/>
            <person name="Podicherti R."/>
            <person name="Tsui H.-C.T."/>
            <person name="Winkler M.E."/>
        </authorList>
    </citation>
    <scope>NUCLEOTIDE SEQUENCE</scope>
</reference>
<evidence type="ECO:0000256" key="10">
    <source>
        <dbReference type="SAM" id="Phobius"/>
    </source>
</evidence>
<feature type="transmembrane region" description="Helical" evidence="10">
    <location>
        <begin position="271"/>
        <end position="289"/>
    </location>
</feature>
<dbReference type="AlphaFoldDB" id="A0A381TH84"/>
<accession>A0A381TH84</accession>
<feature type="transmembrane region" description="Helical" evidence="10">
    <location>
        <begin position="133"/>
        <end position="153"/>
    </location>
</feature>
<feature type="transmembrane region" description="Helical" evidence="10">
    <location>
        <begin position="40"/>
        <end position="58"/>
    </location>
</feature>
<keyword evidence="3" id="KW-1003">Cell membrane</keyword>
<dbReference type="PIRSF" id="PIRSF006247">
    <property type="entry name" value="TrkH"/>
    <property type="match status" value="1"/>
</dbReference>
<evidence type="ECO:0000313" key="11">
    <source>
        <dbReference type="EMBL" id="SVA15485.1"/>
    </source>
</evidence>
<evidence type="ECO:0000256" key="9">
    <source>
        <dbReference type="ARBA" id="ARBA00023136"/>
    </source>
</evidence>
<dbReference type="GO" id="GO:0005886">
    <property type="term" value="C:plasma membrane"/>
    <property type="evidence" value="ECO:0007669"/>
    <property type="project" value="UniProtKB-SubCell"/>
</dbReference>
<dbReference type="EMBL" id="UINC01004593">
    <property type="protein sequence ID" value="SVA15485.1"/>
    <property type="molecule type" value="Genomic_DNA"/>
</dbReference>
<keyword evidence="4" id="KW-0633">Potassium transport</keyword>
<keyword evidence="2" id="KW-0813">Transport</keyword>
<name>A0A381TH84_9ZZZZ</name>
<proteinExistence type="predicted"/>
<evidence type="ECO:0000256" key="6">
    <source>
        <dbReference type="ARBA" id="ARBA00022958"/>
    </source>
</evidence>
<evidence type="ECO:0000256" key="8">
    <source>
        <dbReference type="ARBA" id="ARBA00023065"/>
    </source>
</evidence>
<organism evidence="11">
    <name type="scientific">marine metagenome</name>
    <dbReference type="NCBI Taxonomy" id="408172"/>
    <lineage>
        <taxon>unclassified sequences</taxon>
        <taxon>metagenomes</taxon>
        <taxon>ecological metagenomes</taxon>
    </lineage>
</organism>
<feature type="transmembrane region" description="Helical" evidence="10">
    <location>
        <begin position="329"/>
        <end position="351"/>
    </location>
</feature>
<gene>
    <name evidence="11" type="ORF">METZ01_LOCUS68339</name>
</gene>
<evidence type="ECO:0000256" key="4">
    <source>
        <dbReference type="ARBA" id="ARBA00022538"/>
    </source>
</evidence>
<dbReference type="PANTHER" id="PTHR32024:SF3">
    <property type="entry name" value="TRK SYSTEM POTASSIUM UPTAKE PROTEIN"/>
    <property type="match status" value="1"/>
</dbReference>
<dbReference type="Pfam" id="PF02386">
    <property type="entry name" value="TrkH"/>
    <property type="match status" value="1"/>
</dbReference>